<feature type="transmembrane region" description="Helical" evidence="8">
    <location>
        <begin position="122"/>
        <end position="142"/>
    </location>
</feature>
<evidence type="ECO:0000256" key="4">
    <source>
        <dbReference type="ARBA" id="ARBA00022737"/>
    </source>
</evidence>
<organism evidence="9 10">
    <name type="scientific">Protea cynaroides</name>
    <dbReference type="NCBI Taxonomy" id="273540"/>
    <lineage>
        <taxon>Eukaryota</taxon>
        <taxon>Viridiplantae</taxon>
        <taxon>Streptophyta</taxon>
        <taxon>Embryophyta</taxon>
        <taxon>Tracheophyta</taxon>
        <taxon>Spermatophyta</taxon>
        <taxon>Magnoliopsida</taxon>
        <taxon>Proteales</taxon>
        <taxon>Proteaceae</taxon>
        <taxon>Protea</taxon>
    </lineage>
</organism>
<keyword evidence="7" id="KW-0325">Glycoprotein</keyword>
<evidence type="ECO:0000256" key="2">
    <source>
        <dbReference type="ARBA" id="ARBA00022448"/>
    </source>
</evidence>
<dbReference type="PANTHER" id="PTHR45136:SF2">
    <property type="entry name" value="ABC TRANSPORTER DOMAIN-CONTAINING PROTEIN"/>
    <property type="match status" value="1"/>
</dbReference>
<dbReference type="PANTHER" id="PTHR45136">
    <property type="entry name" value="ABC TRANSPORTER DOMAIN-CONTAINING PROTEIN"/>
    <property type="match status" value="1"/>
</dbReference>
<dbReference type="OrthoDB" id="1933929at2759"/>
<sequence length="150" mass="16780">MSRDKILTFCSFEPRMPSFSSVTRSILTNNPLSIQSRPASFVSPLTTLQIDDQFIKPVAFHASSFSPLLLLNSPKWKKGVIASLSAMVFGSVKPIYALTIGGMISAFFLLNHDQMRAHIRTYALIFCSLSLVSIIFNLSQHYNFVTWVSN</sequence>
<evidence type="ECO:0000256" key="6">
    <source>
        <dbReference type="ARBA" id="ARBA00023136"/>
    </source>
</evidence>
<gene>
    <name evidence="9" type="ORF">NE237_028559</name>
</gene>
<dbReference type="GO" id="GO:0016020">
    <property type="term" value="C:membrane"/>
    <property type="evidence" value="ECO:0007669"/>
    <property type="project" value="InterPro"/>
</dbReference>
<keyword evidence="4" id="KW-0677">Repeat</keyword>
<dbReference type="EMBL" id="JAMYWD010000012">
    <property type="protein sequence ID" value="KAJ4951727.1"/>
    <property type="molecule type" value="Genomic_DNA"/>
</dbReference>
<evidence type="ECO:0000313" key="9">
    <source>
        <dbReference type="EMBL" id="KAJ4951727.1"/>
    </source>
</evidence>
<feature type="transmembrane region" description="Helical" evidence="8">
    <location>
        <begin position="80"/>
        <end position="110"/>
    </location>
</feature>
<protein>
    <submittedName>
        <fullName evidence="9">Uncharacterized protein</fullName>
    </submittedName>
</protein>
<evidence type="ECO:0000313" key="10">
    <source>
        <dbReference type="Proteomes" id="UP001141806"/>
    </source>
</evidence>
<evidence type="ECO:0000256" key="3">
    <source>
        <dbReference type="ARBA" id="ARBA00022692"/>
    </source>
</evidence>
<keyword evidence="10" id="KW-1185">Reference proteome</keyword>
<comment type="similarity">
    <text evidence="1">Belongs to the ABC transporter superfamily. ABCB family. Multidrug resistance exporter (TC 3.A.1.201) subfamily.</text>
</comment>
<reference evidence="9" key="1">
    <citation type="journal article" date="2023" name="Plant J.">
        <title>The genome of the king protea, Protea cynaroides.</title>
        <authorList>
            <person name="Chang J."/>
            <person name="Duong T.A."/>
            <person name="Schoeman C."/>
            <person name="Ma X."/>
            <person name="Roodt D."/>
            <person name="Barker N."/>
            <person name="Li Z."/>
            <person name="Van de Peer Y."/>
            <person name="Mizrachi E."/>
        </authorList>
    </citation>
    <scope>NUCLEOTIDE SEQUENCE</scope>
    <source>
        <tissue evidence="9">Young leaves</tissue>
    </source>
</reference>
<keyword evidence="5 8" id="KW-1133">Transmembrane helix</keyword>
<comment type="caution">
    <text evidence="9">The sequence shown here is derived from an EMBL/GenBank/DDBJ whole genome shotgun (WGS) entry which is preliminary data.</text>
</comment>
<evidence type="ECO:0000256" key="8">
    <source>
        <dbReference type="SAM" id="Phobius"/>
    </source>
</evidence>
<proteinExistence type="inferred from homology"/>
<accession>A0A9Q0GPK4</accession>
<dbReference type="Gene3D" id="1.20.1560.10">
    <property type="entry name" value="ABC transporter type 1, transmembrane domain"/>
    <property type="match status" value="1"/>
</dbReference>
<keyword evidence="3 8" id="KW-0812">Transmembrane</keyword>
<evidence type="ECO:0000256" key="7">
    <source>
        <dbReference type="ARBA" id="ARBA00023180"/>
    </source>
</evidence>
<evidence type="ECO:0000256" key="5">
    <source>
        <dbReference type="ARBA" id="ARBA00022989"/>
    </source>
</evidence>
<dbReference type="GO" id="GO:0005524">
    <property type="term" value="F:ATP binding"/>
    <property type="evidence" value="ECO:0007669"/>
    <property type="project" value="InterPro"/>
</dbReference>
<keyword evidence="2" id="KW-0813">Transport</keyword>
<evidence type="ECO:0000256" key="1">
    <source>
        <dbReference type="ARBA" id="ARBA00007577"/>
    </source>
</evidence>
<name>A0A9Q0GPK4_9MAGN</name>
<dbReference type="InterPro" id="IPR036640">
    <property type="entry name" value="ABC1_TM_sf"/>
</dbReference>
<keyword evidence="6 8" id="KW-0472">Membrane</keyword>
<dbReference type="Proteomes" id="UP001141806">
    <property type="component" value="Unassembled WGS sequence"/>
</dbReference>
<dbReference type="AlphaFoldDB" id="A0A9Q0GPK4"/>